<name>A0A9W4WW04_9GLOM</name>
<dbReference type="Pfam" id="PF13921">
    <property type="entry name" value="Myb_DNA-bind_6"/>
    <property type="match status" value="1"/>
</dbReference>
<proteinExistence type="predicted"/>
<evidence type="ECO:0000256" key="1">
    <source>
        <dbReference type="SAM" id="MobiDB-lite"/>
    </source>
</evidence>
<dbReference type="InterPro" id="IPR009057">
    <property type="entry name" value="Homeodomain-like_sf"/>
</dbReference>
<sequence length="180" mass="21481">MGKFPLFTQAENKIILECMQRNPNNKSYMIIKKELEQVSSNKDSKQIRHHWTNYLNPELCKVPLDDEKKAFLVRWIEQNNMQNGNFPIMKLVDAMYKEYNLLYSENSIKNFLHTRKRRQRRLDRTQESHALRTSETRPQEPCALPTRESPQELPKYLEPPYGPYGPQHLQHLHKISPSFD</sequence>
<feature type="region of interest" description="Disordered" evidence="1">
    <location>
        <begin position="117"/>
        <end position="180"/>
    </location>
</feature>
<evidence type="ECO:0000313" key="2">
    <source>
        <dbReference type="EMBL" id="CAI2167743.1"/>
    </source>
</evidence>
<dbReference type="OrthoDB" id="2393614at2759"/>
<reference evidence="2" key="1">
    <citation type="submission" date="2022-08" db="EMBL/GenBank/DDBJ databases">
        <authorList>
            <person name="Kallberg Y."/>
            <person name="Tangrot J."/>
            <person name="Rosling A."/>
        </authorList>
    </citation>
    <scope>NUCLEOTIDE SEQUENCE</scope>
    <source>
        <strain evidence="2">Wild A</strain>
    </source>
</reference>
<organism evidence="2 3">
    <name type="scientific">Funneliformis geosporum</name>
    <dbReference type="NCBI Taxonomy" id="1117311"/>
    <lineage>
        <taxon>Eukaryota</taxon>
        <taxon>Fungi</taxon>
        <taxon>Fungi incertae sedis</taxon>
        <taxon>Mucoromycota</taxon>
        <taxon>Glomeromycotina</taxon>
        <taxon>Glomeromycetes</taxon>
        <taxon>Glomerales</taxon>
        <taxon>Glomeraceae</taxon>
        <taxon>Funneliformis</taxon>
    </lineage>
</organism>
<dbReference type="Gene3D" id="1.10.10.60">
    <property type="entry name" value="Homeodomain-like"/>
    <property type="match status" value="1"/>
</dbReference>
<dbReference type="SUPFAM" id="SSF46689">
    <property type="entry name" value="Homeodomain-like"/>
    <property type="match status" value="1"/>
</dbReference>
<feature type="compositionally biased region" description="Basic and acidic residues" evidence="1">
    <location>
        <begin position="122"/>
        <end position="138"/>
    </location>
</feature>
<dbReference type="EMBL" id="CAMKVN010000418">
    <property type="protein sequence ID" value="CAI2167743.1"/>
    <property type="molecule type" value="Genomic_DNA"/>
</dbReference>
<comment type="caution">
    <text evidence="2">The sequence shown here is derived from an EMBL/GenBank/DDBJ whole genome shotgun (WGS) entry which is preliminary data.</text>
</comment>
<evidence type="ECO:0000313" key="3">
    <source>
        <dbReference type="Proteomes" id="UP001153678"/>
    </source>
</evidence>
<accession>A0A9W4WW04</accession>
<gene>
    <name evidence="2" type="ORF">FWILDA_LOCUS3232</name>
</gene>
<keyword evidence="3" id="KW-1185">Reference proteome</keyword>
<protein>
    <submittedName>
        <fullName evidence="2">13014_t:CDS:1</fullName>
    </submittedName>
</protein>
<dbReference type="Proteomes" id="UP001153678">
    <property type="component" value="Unassembled WGS sequence"/>
</dbReference>
<dbReference type="AlphaFoldDB" id="A0A9W4WW04"/>